<dbReference type="STRING" id="545697.HMPREF0216_00148"/>
<dbReference type="Pfam" id="PF12708">
    <property type="entry name" value="Pect-lyase_RHGA_epim"/>
    <property type="match status" value="1"/>
</dbReference>
<gene>
    <name evidence="3" type="ORF">HMPREF0216_00148</name>
</gene>
<evidence type="ECO:0000256" key="1">
    <source>
        <dbReference type="SAM" id="SignalP"/>
    </source>
</evidence>
<organism evidence="3 4">
    <name type="scientific">Clostridium celatum DSM 1785</name>
    <dbReference type="NCBI Taxonomy" id="545697"/>
    <lineage>
        <taxon>Bacteria</taxon>
        <taxon>Bacillati</taxon>
        <taxon>Bacillota</taxon>
        <taxon>Clostridia</taxon>
        <taxon>Eubacteriales</taxon>
        <taxon>Clostridiaceae</taxon>
        <taxon>Clostridium</taxon>
    </lineage>
</organism>
<accession>L1QPC6</accession>
<dbReference type="OrthoDB" id="5476529at2"/>
<dbReference type="HOGENOM" id="CLU_2218466_0_0_9"/>
<comment type="caution">
    <text evidence="3">The sequence shown here is derived from an EMBL/GenBank/DDBJ whole genome shotgun (WGS) entry which is preliminary data.</text>
</comment>
<dbReference type="InterPro" id="IPR011050">
    <property type="entry name" value="Pectin_lyase_fold/virulence"/>
</dbReference>
<dbReference type="SUPFAM" id="SSF51126">
    <property type="entry name" value="Pectin lyase-like"/>
    <property type="match status" value="1"/>
</dbReference>
<feature type="signal peptide" evidence="1">
    <location>
        <begin position="1"/>
        <end position="23"/>
    </location>
</feature>
<dbReference type="Gene3D" id="2.160.20.10">
    <property type="entry name" value="Single-stranded right-handed beta-helix, Pectin lyase-like"/>
    <property type="match status" value="1"/>
</dbReference>
<reference evidence="3 4" key="1">
    <citation type="submission" date="2012-05" db="EMBL/GenBank/DDBJ databases">
        <authorList>
            <person name="Weinstock G."/>
            <person name="Sodergren E."/>
            <person name="Lobos E.A."/>
            <person name="Fulton L."/>
            <person name="Fulton R."/>
            <person name="Courtney L."/>
            <person name="Fronick C."/>
            <person name="O'Laughlin M."/>
            <person name="Godfrey J."/>
            <person name="Wilson R.M."/>
            <person name="Miner T."/>
            <person name="Farmer C."/>
            <person name="Delehaunty K."/>
            <person name="Cordes M."/>
            <person name="Minx P."/>
            <person name="Tomlinson C."/>
            <person name="Chen J."/>
            <person name="Wollam A."/>
            <person name="Pepin K.H."/>
            <person name="Bhonagiri V."/>
            <person name="Zhang X."/>
            <person name="Suruliraj S."/>
            <person name="Warren W."/>
            <person name="Mitreva M."/>
            <person name="Mardis E.R."/>
            <person name="Wilson R.K."/>
        </authorList>
    </citation>
    <scope>NUCLEOTIDE SEQUENCE [LARGE SCALE GENOMIC DNA]</scope>
    <source>
        <strain evidence="3 4">DSM 1785</strain>
    </source>
</reference>
<evidence type="ECO:0000313" key="4">
    <source>
        <dbReference type="Proteomes" id="UP000010420"/>
    </source>
</evidence>
<name>L1QPC6_9CLOT</name>
<feature type="chain" id="PRO_5038740271" description="Rhamnogalacturonase A/B/Epimerase-like pectate lyase domain-containing protein" evidence="1">
    <location>
        <begin position="24"/>
        <end position="106"/>
    </location>
</feature>
<keyword evidence="4" id="KW-1185">Reference proteome</keyword>
<dbReference type="PATRIC" id="fig|545697.3.peg.148"/>
<dbReference type="InterPro" id="IPR012334">
    <property type="entry name" value="Pectin_lyas_fold"/>
</dbReference>
<proteinExistence type="predicted"/>
<dbReference type="InterPro" id="IPR024535">
    <property type="entry name" value="RHGA/B-epi-like_pectate_lyase"/>
</dbReference>
<protein>
    <recommendedName>
        <fullName evidence="2">Rhamnogalacturonase A/B/Epimerase-like pectate lyase domain-containing protein</fullName>
    </recommendedName>
</protein>
<evidence type="ECO:0000313" key="3">
    <source>
        <dbReference type="EMBL" id="EKY29565.1"/>
    </source>
</evidence>
<feature type="domain" description="Rhamnogalacturonase A/B/Epimerase-like pectate lyase" evidence="2">
    <location>
        <begin position="49"/>
        <end position="93"/>
    </location>
</feature>
<evidence type="ECO:0000259" key="2">
    <source>
        <dbReference type="Pfam" id="PF12708"/>
    </source>
</evidence>
<sequence length="106" mass="11748">MCSKKIKLLATLVAVTLTTTNVANTLIANAYPLEKEASSYSDEQNYTIIDVTEFGADPTGKVDSVEAVTKALEYAKDIEGPKKIYFPQGEYTFYPENAPKKRIICF</sequence>
<dbReference type="RefSeq" id="WP_005209909.1">
    <property type="nucleotide sequence ID" value="NZ_KB291600.1"/>
</dbReference>
<dbReference type="AlphaFoldDB" id="L1QPC6"/>
<keyword evidence="1" id="KW-0732">Signal</keyword>
<dbReference type="Proteomes" id="UP000010420">
    <property type="component" value="Unassembled WGS sequence"/>
</dbReference>
<dbReference type="EMBL" id="AMEZ01000005">
    <property type="protein sequence ID" value="EKY29565.1"/>
    <property type="molecule type" value="Genomic_DNA"/>
</dbReference>